<dbReference type="AlphaFoldDB" id="A0A182QUC0"/>
<evidence type="ECO:0000313" key="1">
    <source>
        <dbReference type="EnsemblMetazoa" id="AFAF017037-PA"/>
    </source>
</evidence>
<proteinExistence type="predicted"/>
<dbReference type="VEuPathDB" id="VectorBase:AFAF017037"/>
<organism evidence="1 2">
    <name type="scientific">Anopheles farauti</name>
    <dbReference type="NCBI Taxonomy" id="69004"/>
    <lineage>
        <taxon>Eukaryota</taxon>
        <taxon>Metazoa</taxon>
        <taxon>Ecdysozoa</taxon>
        <taxon>Arthropoda</taxon>
        <taxon>Hexapoda</taxon>
        <taxon>Insecta</taxon>
        <taxon>Pterygota</taxon>
        <taxon>Neoptera</taxon>
        <taxon>Endopterygota</taxon>
        <taxon>Diptera</taxon>
        <taxon>Nematocera</taxon>
        <taxon>Culicoidea</taxon>
        <taxon>Culicidae</taxon>
        <taxon>Anophelinae</taxon>
        <taxon>Anopheles</taxon>
    </lineage>
</organism>
<accession>A0A182QUC0</accession>
<reference evidence="1" key="2">
    <citation type="submission" date="2020-05" db="UniProtKB">
        <authorList>
            <consortium name="EnsemblMetazoa"/>
        </authorList>
    </citation>
    <scope>IDENTIFICATION</scope>
    <source>
        <strain evidence="1">FAR1</strain>
    </source>
</reference>
<reference evidence="2" key="1">
    <citation type="submission" date="2014-01" db="EMBL/GenBank/DDBJ databases">
        <title>The Genome Sequence of Anopheles farauti FAR1 (V2).</title>
        <authorList>
            <consortium name="The Broad Institute Genomics Platform"/>
            <person name="Neafsey D.E."/>
            <person name="Besansky N."/>
            <person name="Howell P."/>
            <person name="Walton C."/>
            <person name="Young S.K."/>
            <person name="Zeng Q."/>
            <person name="Gargeya S."/>
            <person name="Fitzgerald M."/>
            <person name="Haas B."/>
            <person name="Abouelleil A."/>
            <person name="Allen A.W."/>
            <person name="Alvarado L."/>
            <person name="Arachchi H.M."/>
            <person name="Berlin A.M."/>
            <person name="Chapman S.B."/>
            <person name="Gainer-Dewar J."/>
            <person name="Goldberg J."/>
            <person name="Griggs A."/>
            <person name="Gujja S."/>
            <person name="Hansen M."/>
            <person name="Howarth C."/>
            <person name="Imamovic A."/>
            <person name="Ireland A."/>
            <person name="Larimer J."/>
            <person name="McCowan C."/>
            <person name="Murphy C."/>
            <person name="Pearson M."/>
            <person name="Poon T.W."/>
            <person name="Priest M."/>
            <person name="Roberts A."/>
            <person name="Saif S."/>
            <person name="Shea T."/>
            <person name="Sisk P."/>
            <person name="Sykes S."/>
            <person name="Wortman J."/>
            <person name="Nusbaum C."/>
            <person name="Birren B."/>
        </authorList>
    </citation>
    <scope>NUCLEOTIDE SEQUENCE [LARGE SCALE GENOMIC DNA]</scope>
    <source>
        <strain evidence="2">FAR1</strain>
    </source>
</reference>
<dbReference type="Proteomes" id="UP000075886">
    <property type="component" value="Unassembled WGS sequence"/>
</dbReference>
<name>A0A182QUC0_9DIPT</name>
<dbReference type="EnsemblMetazoa" id="AFAF017037-RA">
    <property type="protein sequence ID" value="AFAF017037-PA"/>
    <property type="gene ID" value="AFAF017037"/>
</dbReference>
<evidence type="ECO:0000313" key="2">
    <source>
        <dbReference type="Proteomes" id="UP000075886"/>
    </source>
</evidence>
<sequence length="136" mass="15303">MVERWIGPLQLLVLRYLRQILHVRVELQRDVLLVAQMLLEGKVQRYLKTNRILSGVRNREGRKVWSRVQVPLVCVVTVTCEFVTVSVPPFWKCCCWNETAGFTPPPPALSSSSDGGLPEVLENACVGVAMVEEEIG</sequence>
<dbReference type="EMBL" id="AXCN02001066">
    <property type="status" value="NOT_ANNOTATED_CDS"/>
    <property type="molecule type" value="Genomic_DNA"/>
</dbReference>
<protein>
    <submittedName>
        <fullName evidence="1">Uncharacterized protein</fullName>
    </submittedName>
</protein>
<keyword evidence="2" id="KW-1185">Reference proteome</keyword>